<comment type="caution">
    <text evidence="2">The sequence shown here is derived from an EMBL/GenBank/DDBJ whole genome shotgun (WGS) entry which is preliminary data.</text>
</comment>
<dbReference type="EMBL" id="CAMKVN010000938">
    <property type="protein sequence ID" value="CAI2172420.1"/>
    <property type="molecule type" value="Genomic_DNA"/>
</dbReference>
<dbReference type="SUPFAM" id="SSF47095">
    <property type="entry name" value="HMG-box"/>
    <property type="match status" value="1"/>
</dbReference>
<dbReference type="AlphaFoldDB" id="A0A9W4WQZ7"/>
<feature type="domain" description="HMG box" evidence="1">
    <location>
        <begin position="66"/>
        <end position="125"/>
    </location>
</feature>
<sequence>MDKSQTTLLSFQTCEVSSVQGFALNQPNNMDDLNSISIKRPPYPPSIDTDYLVENLLKRKSKNPKMPNEFFIYRAALVKELKANNYKIKMTNLSTLASRSWSQESPQVKSEYRKLARETESQYLKIRSIEMSNTINNSGKISDQKKRISKKVVPPSLNFISSTSNPTKSDSIHEHDHSKDSITVLPDIGDIVDVTMSEINDDVTTTIMRSTLGYQQYPSQIWQQPPYEYELSRNDFMLMEDNSIFVYQQFHRKILLPFRIIYHIHLRLYRLRPYR</sequence>
<evidence type="ECO:0000313" key="2">
    <source>
        <dbReference type="EMBL" id="CAI2172420.1"/>
    </source>
</evidence>
<organism evidence="2 3">
    <name type="scientific">Funneliformis geosporum</name>
    <dbReference type="NCBI Taxonomy" id="1117311"/>
    <lineage>
        <taxon>Eukaryota</taxon>
        <taxon>Fungi</taxon>
        <taxon>Fungi incertae sedis</taxon>
        <taxon>Mucoromycota</taxon>
        <taxon>Glomeromycotina</taxon>
        <taxon>Glomeromycetes</taxon>
        <taxon>Glomerales</taxon>
        <taxon>Glomeraceae</taxon>
        <taxon>Funneliformis</taxon>
    </lineage>
</organism>
<dbReference type="Pfam" id="PF00505">
    <property type="entry name" value="HMG_box"/>
    <property type="match status" value="1"/>
</dbReference>
<dbReference type="Gene3D" id="1.10.30.10">
    <property type="entry name" value="High mobility group box domain"/>
    <property type="match status" value="1"/>
</dbReference>
<evidence type="ECO:0000313" key="3">
    <source>
        <dbReference type="Proteomes" id="UP001153678"/>
    </source>
</evidence>
<keyword evidence="3" id="KW-1185">Reference proteome</keyword>
<dbReference type="InterPro" id="IPR009071">
    <property type="entry name" value="HMG_box_dom"/>
</dbReference>
<proteinExistence type="predicted"/>
<name>A0A9W4WQZ7_9GLOM</name>
<dbReference type="Proteomes" id="UP001153678">
    <property type="component" value="Unassembled WGS sequence"/>
</dbReference>
<dbReference type="OrthoDB" id="2423183at2759"/>
<dbReference type="InterPro" id="IPR036910">
    <property type="entry name" value="HMG_box_dom_sf"/>
</dbReference>
<protein>
    <submittedName>
        <fullName evidence="2">3945_t:CDS:1</fullName>
    </submittedName>
</protein>
<evidence type="ECO:0000259" key="1">
    <source>
        <dbReference type="Pfam" id="PF00505"/>
    </source>
</evidence>
<reference evidence="2" key="1">
    <citation type="submission" date="2022-08" db="EMBL/GenBank/DDBJ databases">
        <authorList>
            <person name="Kallberg Y."/>
            <person name="Tangrot J."/>
            <person name="Rosling A."/>
        </authorList>
    </citation>
    <scope>NUCLEOTIDE SEQUENCE</scope>
    <source>
        <strain evidence="2">Wild A</strain>
    </source>
</reference>
<accession>A0A9W4WQZ7</accession>
<gene>
    <name evidence="2" type="ORF">FWILDA_LOCUS5570</name>
</gene>